<dbReference type="PIRSF" id="PIRSF006431">
    <property type="entry name" value="Pept_S33"/>
    <property type="match status" value="1"/>
</dbReference>
<evidence type="ECO:0000256" key="5">
    <source>
        <dbReference type="ARBA" id="ARBA00021843"/>
    </source>
</evidence>
<comment type="caution">
    <text evidence="14">The sequence shown here is derived from an EMBL/GenBank/DDBJ whole genome shotgun (WGS) entry which is preliminary data.</text>
</comment>
<sequence>MTEATPSGLYPPIEPYNRGSIRVSGIHTISFEEMGNRSGRPVVFLHGGPGSGISPKHRRFFDPEAFRVVLVNQRGAGDSHPLGELSENTTRHLIQDLEVVRKHLNIDRWLIFGGSWGSLLALCYAVEHRERVAGLILRGVFLGRREEIAWLHGRHGAATVFPEEWRRYRQASGALTDDDIVASYHRLLIGEDQTAAQKAAPAWLRWQESMFTFSKENFTSNDSAAKEEDTLLISKARIECHYTYHRFFLDYLPDVLEAVHVLEGVPCKIVQGRYDLTCPPRAAWDLAQKLTDAELLLVNDGAHSPYEPGMATGLIRALGSFK</sequence>
<dbReference type="InterPro" id="IPR029058">
    <property type="entry name" value="AB_hydrolase_fold"/>
</dbReference>
<evidence type="ECO:0000256" key="4">
    <source>
        <dbReference type="ARBA" id="ARBA00012568"/>
    </source>
</evidence>
<comment type="catalytic activity">
    <reaction evidence="1 11 12">
        <text>Release of N-terminal proline from a peptide.</text>
        <dbReference type="EC" id="3.4.11.5"/>
    </reaction>
</comment>
<evidence type="ECO:0000313" key="15">
    <source>
        <dbReference type="Proteomes" id="UP001259572"/>
    </source>
</evidence>
<evidence type="ECO:0000259" key="13">
    <source>
        <dbReference type="Pfam" id="PF00561"/>
    </source>
</evidence>
<evidence type="ECO:0000256" key="7">
    <source>
        <dbReference type="ARBA" id="ARBA00022490"/>
    </source>
</evidence>
<keyword evidence="6 11" id="KW-0031">Aminopeptidase</keyword>
<dbReference type="EMBL" id="JAVUPU010000006">
    <property type="protein sequence ID" value="MDT9599768.1"/>
    <property type="molecule type" value="Genomic_DNA"/>
</dbReference>
<protein>
    <recommendedName>
        <fullName evidence="5 11">Proline iminopeptidase</fullName>
        <shortName evidence="11">PIP</shortName>
        <ecNumber evidence="4 11">3.4.11.5</ecNumber>
    </recommendedName>
    <alternativeName>
        <fullName evidence="10 11">Prolyl aminopeptidase</fullName>
    </alternativeName>
</protein>
<keyword evidence="8 11" id="KW-0645">Protease</keyword>
<proteinExistence type="inferred from homology"/>
<accession>A0ABU3Q8N3</accession>
<evidence type="ECO:0000256" key="1">
    <source>
        <dbReference type="ARBA" id="ARBA00001585"/>
    </source>
</evidence>
<dbReference type="NCBIfam" id="TIGR01249">
    <property type="entry name" value="pro_imino_pep_1"/>
    <property type="match status" value="1"/>
</dbReference>
<dbReference type="PANTHER" id="PTHR43722">
    <property type="entry name" value="PROLINE IMINOPEPTIDASE"/>
    <property type="match status" value="1"/>
</dbReference>
<dbReference type="Pfam" id="PF00561">
    <property type="entry name" value="Abhydrolase_1"/>
    <property type="match status" value="1"/>
</dbReference>
<dbReference type="EC" id="3.4.11.5" evidence="4 11"/>
<dbReference type="InterPro" id="IPR002410">
    <property type="entry name" value="Peptidase_S33"/>
</dbReference>
<name>A0ABU3Q8N3_9SPHN</name>
<dbReference type="GO" id="GO:0004177">
    <property type="term" value="F:aminopeptidase activity"/>
    <property type="evidence" value="ECO:0007669"/>
    <property type="project" value="UniProtKB-KW"/>
</dbReference>
<dbReference type="RefSeq" id="WP_315726869.1">
    <property type="nucleotide sequence ID" value="NZ_JAVUPU010000006.1"/>
</dbReference>
<evidence type="ECO:0000256" key="8">
    <source>
        <dbReference type="ARBA" id="ARBA00022670"/>
    </source>
</evidence>
<dbReference type="PRINTS" id="PR00793">
    <property type="entry name" value="PROAMNOPTASE"/>
</dbReference>
<evidence type="ECO:0000256" key="3">
    <source>
        <dbReference type="ARBA" id="ARBA00010088"/>
    </source>
</evidence>
<comment type="similarity">
    <text evidence="3 11 12">Belongs to the peptidase S33 family.</text>
</comment>
<dbReference type="SUPFAM" id="SSF53474">
    <property type="entry name" value="alpha/beta-Hydrolases"/>
    <property type="match status" value="1"/>
</dbReference>
<reference evidence="14 15" key="1">
    <citation type="submission" date="2023-05" db="EMBL/GenBank/DDBJ databases">
        <authorList>
            <person name="Guo Y."/>
        </authorList>
    </citation>
    <scope>NUCLEOTIDE SEQUENCE [LARGE SCALE GENOMIC DNA]</scope>
    <source>
        <strain evidence="14 15">GR2756</strain>
    </source>
</reference>
<comment type="subcellular location">
    <subcellularLocation>
        <location evidence="2 11">Cytoplasm</location>
    </subcellularLocation>
</comment>
<dbReference type="PANTHER" id="PTHR43722:SF1">
    <property type="entry name" value="PROLINE IMINOPEPTIDASE"/>
    <property type="match status" value="1"/>
</dbReference>
<evidence type="ECO:0000313" key="14">
    <source>
        <dbReference type="EMBL" id="MDT9599768.1"/>
    </source>
</evidence>
<keyword evidence="15" id="KW-1185">Reference proteome</keyword>
<evidence type="ECO:0000256" key="2">
    <source>
        <dbReference type="ARBA" id="ARBA00004496"/>
    </source>
</evidence>
<dbReference type="InterPro" id="IPR000073">
    <property type="entry name" value="AB_hydrolase_1"/>
</dbReference>
<dbReference type="Gene3D" id="3.40.50.1820">
    <property type="entry name" value="alpha/beta hydrolase"/>
    <property type="match status" value="1"/>
</dbReference>
<evidence type="ECO:0000256" key="11">
    <source>
        <dbReference type="PIRNR" id="PIRNR006431"/>
    </source>
</evidence>
<evidence type="ECO:0000256" key="10">
    <source>
        <dbReference type="ARBA" id="ARBA00029605"/>
    </source>
</evidence>
<organism evidence="14 15">
    <name type="scientific">Sphingosinicella rhizophila</name>
    <dbReference type="NCBI Taxonomy" id="3050082"/>
    <lineage>
        <taxon>Bacteria</taxon>
        <taxon>Pseudomonadati</taxon>
        <taxon>Pseudomonadota</taxon>
        <taxon>Alphaproteobacteria</taxon>
        <taxon>Sphingomonadales</taxon>
        <taxon>Sphingosinicellaceae</taxon>
        <taxon>Sphingosinicella</taxon>
    </lineage>
</organism>
<keyword evidence="7 11" id="KW-0963">Cytoplasm</keyword>
<evidence type="ECO:0000256" key="9">
    <source>
        <dbReference type="ARBA" id="ARBA00022801"/>
    </source>
</evidence>
<feature type="domain" description="AB hydrolase-1" evidence="13">
    <location>
        <begin position="41"/>
        <end position="307"/>
    </location>
</feature>
<dbReference type="Proteomes" id="UP001259572">
    <property type="component" value="Unassembled WGS sequence"/>
</dbReference>
<evidence type="ECO:0000256" key="6">
    <source>
        <dbReference type="ARBA" id="ARBA00022438"/>
    </source>
</evidence>
<dbReference type="InterPro" id="IPR005944">
    <property type="entry name" value="Pro_iminopeptidase"/>
</dbReference>
<gene>
    <name evidence="14" type="primary">pip</name>
    <name evidence="14" type="ORF">RQX22_12475</name>
</gene>
<keyword evidence="9 11" id="KW-0378">Hydrolase</keyword>
<evidence type="ECO:0000256" key="12">
    <source>
        <dbReference type="RuleBase" id="RU003421"/>
    </source>
</evidence>